<gene>
    <name evidence="2" type="ORF">GCM10011332_06830</name>
</gene>
<dbReference type="SUPFAM" id="SSF55729">
    <property type="entry name" value="Acyl-CoA N-acyltransferases (Nat)"/>
    <property type="match status" value="1"/>
</dbReference>
<dbReference type="Proteomes" id="UP000632498">
    <property type="component" value="Unassembled WGS sequence"/>
</dbReference>
<keyword evidence="3" id="KW-1185">Reference proteome</keyword>
<dbReference type="RefSeq" id="WP_188661626.1">
    <property type="nucleotide sequence ID" value="NZ_BMHV01000004.1"/>
</dbReference>
<evidence type="ECO:0000313" key="3">
    <source>
        <dbReference type="Proteomes" id="UP000632498"/>
    </source>
</evidence>
<dbReference type="PANTHER" id="PTHR43305:SF1">
    <property type="entry name" value="FAMILY N-ACETYLTRANSFERASE, PUTATIVE (AFU_ORTHOLOGUE AFUA_2G01380)-RELATED"/>
    <property type="match status" value="1"/>
</dbReference>
<name>A0A917F9S1_9PROT</name>
<dbReference type="InterPro" id="IPR052777">
    <property type="entry name" value="Acetyltransferase_Enz"/>
</dbReference>
<protein>
    <recommendedName>
        <fullName evidence="1">N-acetyltransferase domain-containing protein</fullName>
    </recommendedName>
</protein>
<sequence length="153" mass="17990">MSLTFIRAQSDKELDQFFDLVEKYRVELNENVCFPAYEKERTTYGADKTFIFLAKKDGHICGCIAYRPKTNDVYEMKRLYILPSYRQQKIADQLLIYTLNILRKNHVEKVELETLKRLGPALSFYQKHGFQIDKNAHHTEHEDIVPMGLTLGK</sequence>
<dbReference type="PROSITE" id="PS51186">
    <property type="entry name" value="GNAT"/>
    <property type="match status" value="1"/>
</dbReference>
<dbReference type="Pfam" id="PF00583">
    <property type="entry name" value="Acetyltransf_1"/>
    <property type="match status" value="1"/>
</dbReference>
<dbReference type="GO" id="GO:0016747">
    <property type="term" value="F:acyltransferase activity, transferring groups other than amino-acyl groups"/>
    <property type="evidence" value="ECO:0007669"/>
    <property type="project" value="InterPro"/>
</dbReference>
<dbReference type="InterPro" id="IPR016181">
    <property type="entry name" value="Acyl_CoA_acyltransferase"/>
</dbReference>
<dbReference type="EMBL" id="BMHV01000004">
    <property type="protein sequence ID" value="GGF55998.1"/>
    <property type="molecule type" value="Genomic_DNA"/>
</dbReference>
<reference evidence="2" key="2">
    <citation type="submission" date="2020-09" db="EMBL/GenBank/DDBJ databases">
        <authorList>
            <person name="Sun Q."/>
            <person name="Zhou Y."/>
        </authorList>
    </citation>
    <scope>NUCLEOTIDE SEQUENCE</scope>
    <source>
        <strain evidence="2">CGMCC 1.15254</strain>
    </source>
</reference>
<organism evidence="2 3">
    <name type="scientific">Terasakiella brassicae</name>
    <dbReference type="NCBI Taxonomy" id="1634917"/>
    <lineage>
        <taxon>Bacteria</taxon>
        <taxon>Pseudomonadati</taxon>
        <taxon>Pseudomonadota</taxon>
        <taxon>Alphaproteobacteria</taxon>
        <taxon>Rhodospirillales</taxon>
        <taxon>Terasakiellaceae</taxon>
        <taxon>Terasakiella</taxon>
    </lineage>
</organism>
<evidence type="ECO:0000259" key="1">
    <source>
        <dbReference type="PROSITE" id="PS51186"/>
    </source>
</evidence>
<proteinExistence type="predicted"/>
<dbReference type="InterPro" id="IPR000182">
    <property type="entry name" value="GNAT_dom"/>
</dbReference>
<accession>A0A917F9S1</accession>
<evidence type="ECO:0000313" key="2">
    <source>
        <dbReference type="EMBL" id="GGF55998.1"/>
    </source>
</evidence>
<feature type="domain" description="N-acetyltransferase" evidence="1">
    <location>
        <begin position="4"/>
        <end position="152"/>
    </location>
</feature>
<dbReference type="Gene3D" id="3.40.630.30">
    <property type="match status" value="1"/>
</dbReference>
<comment type="caution">
    <text evidence="2">The sequence shown here is derived from an EMBL/GenBank/DDBJ whole genome shotgun (WGS) entry which is preliminary data.</text>
</comment>
<reference evidence="2" key="1">
    <citation type="journal article" date="2014" name="Int. J. Syst. Evol. Microbiol.">
        <title>Complete genome sequence of Corynebacterium casei LMG S-19264T (=DSM 44701T), isolated from a smear-ripened cheese.</title>
        <authorList>
            <consortium name="US DOE Joint Genome Institute (JGI-PGF)"/>
            <person name="Walter F."/>
            <person name="Albersmeier A."/>
            <person name="Kalinowski J."/>
            <person name="Ruckert C."/>
        </authorList>
    </citation>
    <scope>NUCLEOTIDE SEQUENCE</scope>
    <source>
        <strain evidence="2">CGMCC 1.15254</strain>
    </source>
</reference>
<dbReference type="CDD" id="cd04301">
    <property type="entry name" value="NAT_SF"/>
    <property type="match status" value="1"/>
</dbReference>
<dbReference type="AlphaFoldDB" id="A0A917F9S1"/>
<dbReference type="PANTHER" id="PTHR43305">
    <property type="entry name" value="FAMILY N-ACETYLTRANSFERASE, PUTATIVE (AFU_ORTHOLOGUE AFUA_2G01380)-RELATED"/>
    <property type="match status" value="1"/>
</dbReference>